<sequence length="516" mass="57054">MSDKNLDGSSWKLAKSHAHEVQGMVVSGFSHLPISQTLLLQFKWPGTAHGGKWLQKLEKVAPVTPADGKQDSSVSLGITATGLRKMGVGEEILAGFSQPFREGMFQTDRMRRLNDRVGKDWSECVIKGGPLWSANTPFDHAGDGSGQLANLPRRDSIEVETELTVHAILIIHCKEAPEAAAWAQRTADVLKQCDVDVVRAKETTLGFDGEGMVREHYGFVDGLSQPIPWDEKAVHDAPPEPDPVNGIALGDVLLGHVDGHHEVTKGPLVERQGKGLADPDDKEGLDLLFNGTYLVVRELRQDVAGFWKSAKRIARSMGPDPKTGRPFGEDWVGERVIGRSMAGDVLRPGGVLKRKDPAVPDNDFLYFDDDRAGLGCPLGSHIRRGNPRDGLATKPSQTKSLLASSNRHRIIRRARKFGPYIEDRMVDDGVERGLMFGVINADIERQFEFVQQTWMMSPSFRTLFDETDPLLGPKSHFSMGAEPVRRRVTVHNHTRLAGGDYFFMPSLPAIEWLSRL</sequence>
<keyword evidence="3" id="KW-0479">Metal-binding</keyword>
<comment type="cofactor">
    <cofactor evidence="1">
        <name>heme b</name>
        <dbReference type="ChEBI" id="CHEBI:60344"/>
    </cofactor>
</comment>
<name>A0ABS7J193_9SPHN</name>
<dbReference type="RefSeq" id="WP_221573619.1">
    <property type="nucleotide sequence ID" value="NZ_JAIGNK010000002.1"/>
</dbReference>
<evidence type="ECO:0000256" key="1">
    <source>
        <dbReference type="ARBA" id="ARBA00001970"/>
    </source>
</evidence>
<dbReference type="SUPFAM" id="SSF54909">
    <property type="entry name" value="Dimeric alpha+beta barrel"/>
    <property type="match status" value="1"/>
</dbReference>
<dbReference type="PROSITE" id="PS51404">
    <property type="entry name" value="DYP_PEROXIDASE"/>
    <property type="match status" value="1"/>
</dbReference>
<evidence type="ECO:0000256" key="5">
    <source>
        <dbReference type="ARBA" id="ARBA00023004"/>
    </source>
</evidence>
<organism evidence="6 7">
    <name type="scientific">Qipengyuania polymorpha</name>
    <dbReference type="NCBI Taxonomy" id="2867234"/>
    <lineage>
        <taxon>Bacteria</taxon>
        <taxon>Pseudomonadati</taxon>
        <taxon>Pseudomonadota</taxon>
        <taxon>Alphaproteobacteria</taxon>
        <taxon>Sphingomonadales</taxon>
        <taxon>Erythrobacteraceae</taxon>
        <taxon>Qipengyuania</taxon>
    </lineage>
</organism>
<dbReference type="InterPro" id="IPR011008">
    <property type="entry name" value="Dimeric_a/b-barrel"/>
</dbReference>
<evidence type="ECO:0000256" key="4">
    <source>
        <dbReference type="ARBA" id="ARBA00023002"/>
    </source>
</evidence>
<evidence type="ECO:0000313" key="6">
    <source>
        <dbReference type="EMBL" id="MBX7458246.1"/>
    </source>
</evidence>
<evidence type="ECO:0000256" key="3">
    <source>
        <dbReference type="ARBA" id="ARBA00022723"/>
    </source>
</evidence>
<keyword evidence="5" id="KW-0408">Iron</keyword>
<dbReference type="Proteomes" id="UP000783253">
    <property type="component" value="Unassembled WGS sequence"/>
</dbReference>
<keyword evidence="4" id="KW-0560">Oxidoreductase</keyword>
<comment type="caution">
    <text evidence="6">The sequence shown here is derived from an EMBL/GenBank/DDBJ whole genome shotgun (WGS) entry which is preliminary data.</text>
</comment>
<dbReference type="InterPro" id="IPR006314">
    <property type="entry name" value="Dyp_peroxidase"/>
</dbReference>
<evidence type="ECO:0008006" key="8">
    <source>
        <dbReference type="Google" id="ProtNLM"/>
    </source>
</evidence>
<reference evidence="6 7" key="1">
    <citation type="submission" date="2021-08" db="EMBL/GenBank/DDBJ databases">
        <title>Comparative Genomics Analysis of the Genus Qipengyuania Reveals Extensive Genetic Diversity and Metabolic Versatility, Including the Description of Fifteen Novel Species.</title>
        <authorList>
            <person name="Liu Y."/>
        </authorList>
    </citation>
    <scope>NUCLEOTIDE SEQUENCE [LARGE SCALE GENOMIC DNA]</scope>
    <source>
        <strain evidence="6 7">1NDH17</strain>
    </source>
</reference>
<accession>A0ABS7J193</accession>
<dbReference type="PANTHER" id="PTHR30521">
    <property type="entry name" value="DEFERROCHELATASE/PEROXIDASE"/>
    <property type="match status" value="1"/>
</dbReference>
<keyword evidence="2" id="KW-0575">Peroxidase</keyword>
<keyword evidence="7" id="KW-1185">Reference proteome</keyword>
<dbReference type="PANTHER" id="PTHR30521:SF5">
    <property type="entry name" value="BLR4509 PROTEIN"/>
    <property type="match status" value="1"/>
</dbReference>
<evidence type="ECO:0000256" key="2">
    <source>
        <dbReference type="ARBA" id="ARBA00022559"/>
    </source>
</evidence>
<evidence type="ECO:0000313" key="7">
    <source>
        <dbReference type="Proteomes" id="UP000783253"/>
    </source>
</evidence>
<proteinExistence type="predicted"/>
<dbReference type="EMBL" id="JAIGNK010000002">
    <property type="protein sequence ID" value="MBX7458246.1"/>
    <property type="molecule type" value="Genomic_DNA"/>
</dbReference>
<protein>
    <recommendedName>
        <fullName evidence="8">Peroxidase</fullName>
    </recommendedName>
</protein>
<gene>
    <name evidence="6" type="ORF">K3152_08305</name>
</gene>